<name>A0A7W6W2Z0_9HYPH</name>
<sequence>MMRARTATIMISIALLAGCAPTQQDYDATVTLLEGSARARNEFVKVCARDFDANQRRTAGIVTNVSDKDAPRVACQRYLAAAISGRATYQDLLDIKAHRFTPKLVKIFQGR</sequence>
<gene>
    <name evidence="2" type="ORF">GGD57_000447</name>
</gene>
<proteinExistence type="predicted"/>
<reference evidence="2 3" key="1">
    <citation type="submission" date="2020-08" db="EMBL/GenBank/DDBJ databases">
        <title>Genomic Encyclopedia of Type Strains, Phase IV (KMG-V): Genome sequencing to study the core and pangenomes of soil and plant-associated prokaryotes.</title>
        <authorList>
            <person name="Whitman W."/>
        </authorList>
    </citation>
    <scope>NUCLEOTIDE SEQUENCE [LARGE SCALE GENOMIC DNA]</scope>
    <source>
        <strain evidence="2 3">SEMIA 4089</strain>
    </source>
</reference>
<keyword evidence="1" id="KW-0732">Signal</keyword>
<evidence type="ECO:0000256" key="1">
    <source>
        <dbReference type="SAM" id="SignalP"/>
    </source>
</evidence>
<feature type="signal peptide" evidence="1">
    <location>
        <begin position="1"/>
        <end position="22"/>
    </location>
</feature>
<evidence type="ECO:0008006" key="4">
    <source>
        <dbReference type="Google" id="ProtNLM"/>
    </source>
</evidence>
<accession>A0A7W6W2Z0</accession>
<dbReference type="AlphaFoldDB" id="A0A7W6W2Z0"/>
<evidence type="ECO:0000313" key="2">
    <source>
        <dbReference type="EMBL" id="MBB4233909.1"/>
    </source>
</evidence>
<protein>
    <recommendedName>
        <fullName evidence="4">Lipoprotein</fullName>
    </recommendedName>
</protein>
<dbReference type="PROSITE" id="PS51257">
    <property type="entry name" value="PROKAR_LIPOPROTEIN"/>
    <property type="match status" value="1"/>
</dbReference>
<dbReference type="EMBL" id="JACIFY010000001">
    <property type="protein sequence ID" value="MBB4233909.1"/>
    <property type="molecule type" value="Genomic_DNA"/>
</dbReference>
<feature type="chain" id="PRO_5031547968" description="Lipoprotein" evidence="1">
    <location>
        <begin position="23"/>
        <end position="111"/>
    </location>
</feature>
<organism evidence="2 3">
    <name type="scientific">Rhizobium esperanzae</name>
    <dbReference type="NCBI Taxonomy" id="1967781"/>
    <lineage>
        <taxon>Bacteria</taxon>
        <taxon>Pseudomonadati</taxon>
        <taxon>Pseudomonadota</taxon>
        <taxon>Alphaproteobacteria</taxon>
        <taxon>Hyphomicrobiales</taxon>
        <taxon>Rhizobiaceae</taxon>
        <taxon>Rhizobium/Agrobacterium group</taxon>
        <taxon>Rhizobium</taxon>
    </lineage>
</organism>
<comment type="caution">
    <text evidence="2">The sequence shown here is derived from an EMBL/GenBank/DDBJ whole genome shotgun (WGS) entry which is preliminary data.</text>
</comment>
<evidence type="ECO:0000313" key="3">
    <source>
        <dbReference type="Proteomes" id="UP000540909"/>
    </source>
</evidence>
<dbReference type="Proteomes" id="UP000540909">
    <property type="component" value="Unassembled WGS sequence"/>
</dbReference>